<gene>
    <name evidence="4" type="ORF">QE152_g26061</name>
</gene>
<reference evidence="4 5" key="1">
    <citation type="journal article" date="2024" name="BMC Genomics">
        <title>De novo assembly and annotation of Popillia japonica's genome with initial clues to its potential as an invasive pest.</title>
        <authorList>
            <person name="Cucini C."/>
            <person name="Boschi S."/>
            <person name="Funari R."/>
            <person name="Cardaioli E."/>
            <person name="Iannotti N."/>
            <person name="Marturano G."/>
            <person name="Paoli F."/>
            <person name="Bruttini M."/>
            <person name="Carapelli A."/>
            <person name="Frati F."/>
            <person name="Nardi F."/>
        </authorList>
    </citation>
    <scope>NUCLEOTIDE SEQUENCE [LARGE SCALE GENOMIC DNA]</scope>
    <source>
        <strain evidence="4">DMR45628</strain>
    </source>
</reference>
<evidence type="ECO:0000259" key="3">
    <source>
        <dbReference type="PROSITE" id="PS51465"/>
    </source>
</evidence>
<dbReference type="AlphaFoldDB" id="A0AAW1JZZ2"/>
<dbReference type="PANTHER" id="PTHR21179:SF1">
    <property type="entry name" value="KAZ1-TYPE SERINE PROTEASE INHIBITOR-LIKE PROTEIN TYPE EPSILON-RELATED"/>
    <property type="match status" value="1"/>
</dbReference>
<dbReference type="PROSITE" id="PS51465">
    <property type="entry name" value="KAZAL_2"/>
    <property type="match status" value="1"/>
</dbReference>
<name>A0AAW1JZZ2_POPJA</name>
<feature type="domain" description="Kazal-like" evidence="3">
    <location>
        <begin position="63"/>
        <end position="117"/>
    </location>
</feature>
<sequence>MKSEWIFVLGVLVLAVACDPTKAAASRQRRQDDWIWGEDPVSSAPSSTTQSPTPSTPPSQPNQDQINQCIKACPATSEFNPICASNNRTYTNEGKFNCARNCGAGDIEIKFLGSCNQ</sequence>
<feature type="region of interest" description="Disordered" evidence="1">
    <location>
        <begin position="23"/>
        <end position="65"/>
    </location>
</feature>
<dbReference type="GO" id="GO:0004867">
    <property type="term" value="F:serine-type endopeptidase inhibitor activity"/>
    <property type="evidence" value="ECO:0007669"/>
    <property type="project" value="UniProtKB-KW"/>
</dbReference>
<feature type="chain" id="PRO_5043810947" evidence="2">
    <location>
        <begin position="24"/>
        <end position="117"/>
    </location>
</feature>
<keyword evidence="2" id="KW-0732">Signal</keyword>
<dbReference type="InterPro" id="IPR036058">
    <property type="entry name" value="Kazal_dom_sf"/>
</dbReference>
<dbReference type="PROSITE" id="PS51257">
    <property type="entry name" value="PROKAR_LIPOPROTEIN"/>
    <property type="match status" value="1"/>
</dbReference>
<dbReference type="PANTHER" id="PTHR21179">
    <property type="entry name" value="SERINE-TYPE ENDOPEPTIDASE INHIBITOR"/>
    <property type="match status" value="1"/>
</dbReference>
<organism evidence="4 5">
    <name type="scientific">Popillia japonica</name>
    <name type="common">Japanese beetle</name>
    <dbReference type="NCBI Taxonomy" id="7064"/>
    <lineage>
        <taxon>Eukaryota</taxon>
        <taxon>Metazoa</taxon>
        <taxon>Ecdysozoa</taxon>
        <taxon>Arthropoda</taxon>
        <taxon>Hexapoda</taxon>
        <taxon>Insecta</taxon>
        <taxon>Pterygota</taxon>
        <taxon>Neoptera</taxon>
        <taxon>Endopterygota</taxon>
        <taxon>Coleoptera</taxon>
        <taxon>Polyphaga</taxon>
        <taxon>Scarabaeiformia</taxon>
        <taxon>Scarabaeidae</taxon>
        <taxon>Rutelinae</taxon>
        <taxon>Popillia</taxon>
    </lineage>
</organism>
<keyword evidence="5" id="KW-1185">Reference proteome</keyword>
<dbReference type="InterPro" id="IPR039932">
    <property type="entry name" value="Spink4-like"/>
</dbReference>
<evidence type="ECO:0000256" key="2">
    <source>
        <dbReference type="SAM" id="SignalP"/>
    </source>
</evidence>
<evidence type="ECO:0000313" key="4">
    <source>
        <dbReference type="EMBL" id="KAK9710352.1"/>
    </source>
</evidence>
<accession>A0AAW1JZZ2</accession>
<dbReference type="Gene3D" id="3.30.60.30">
    <property type="match status" value="1"/>
</dbReference>
<keyword evidence="4" id="KW-0722">Serine protease inhibitor</keyword>
<feature type="compositionally biased region" description="Low complexity" evidence="1">
    <location>
        <begin position="40"/>
        <end position="53"/>
    </location>
</feature>
<keyword evidence="4" id="KW-0646">Protease inhibitor</keyword>
<evidence type="ECO:0000313" key="5">
    <source>
        <dbReference type="Proteomes" id="UP001458880"/>
    </source>
</evidence>
<protein>
    <submittedName>
        <fullName evidence="4">Kazal-type serine protease inhibitor domain</fullName>
    </submittedName>
</protein>
<dbReference type="CDD" id="cd00104">
    <property type="entry name" value="KAZAL_FS"/>
    <property type="match status" value="1"/>
</dbReference>
<evidence type="ECO:0000256" key="1">
    <source>
        <dbReference type="SAM" id="MobiDB-lite"/>
    </source>
</evidence>
<feature type="signal peptide" evidence="2">
    <location>
        <begin position="1"/>
        <end position="23"/>
    </location>
</feature>
<dbReference type="SMART" id="SM00280">
    <property type="entry name" value="KAZAL"/>
    <property type="match status" value="1"/>
</dbReference>
<dbReference type="Pfam" id="PF07648">
    <property type="entry name" value="Kazal_2"/>
    <property type="match status" value="1"/>
</dbReference>
<proteinExistence type="predicted"/>
<dbReference type="Proteomes" id="UP001458880">
    <property type="component" value="Unassembled WGS sequence"/>
</dbReference>
<dbReference type="SUPFAM" id="SSF100895">
    <property type="entry name" value="Kazal-type serine protease inhibitors"/>
    <property type="match status" value="1"/>
</dbReference>
<dbReference type="EMBL" id="JASPKY010000294">
    <property type="protein sequence ID" value="KAK9710352.1"/>
    <property type="molecule type" value="Genomic_DNA"/>
</dbReference>
<comment type="caution">
    <text evidence="4">The sequence shown here is derived from an EMBL/GenBank/DDBJ whole genome shotgun (WGS) entry which is preliminary data.</text>
</comment>
<dbReference type="InterPro" id="IPR002350">
    <property type="entry name" value="Kazal_dom"/>
</dbReference>